<dbReference type="OrthoDB" id="1749511at2759"/>
<feature type="domain" description="Retrotransposon gag" evidence="9">
    <location>
        <begin position="69"/>
        <end position="156"/>
    </location>
</feature>
<evidence type="ECO:0000256" key="3">
    <source>
        <dbReference type="ARBA" id="ARBA00022695"/>
    </source>
</evidence>
<keyword evidence="7" id="KW-0695">RNA-directed DNA polymerase</keyword>
<dbReference type="CDD" id="cd01647">
    <property type="entry name" value="RT_LTR"/>
    <property type="match status" value="1"/>
</dbReference>
<evidence type="ECO:0000313" key="12">
    <source>
        <dbReference type="Proteomes" id="UP000321393"/>
    </source>
</evidence>
<dbReference type="FunFam" id="3.10.10.10:FF:000007">
    <property type="entry name" value="Retrovirus-related Pol polyprotein from transposon 17.6-like Protein"/>
    <property type="match status" value="1"/>
</dbReference>
<evidence type="ECO:0000256" key="7">
    <source>
        <dbReference type="ARBA" id="ARBA00022918"/>
    </source>
</evidence>
<dbReference type="AlphaFoldDB" id="A0A5A7VHR5"/>
<comment type="caution">
    <text evidence="10">The sequence shown here is derived from an EMBL/GenBank/DDBJ whole genome shotgun (WGS) entry which is preliminary data.</text>
</comment>
<dbReference type="EMBL" id="SSTD01008710">
    <property type="protein sequence ID" value="TYK15111.1"/>
    <property type="molecule type" value="Genomic_DNA"/>
</dbReference>
<evidence type="ECO:0000256" key="6">
    <source>
        <dbReference type="ARBA" id="ARBA00022801"/>
    </source>
</evidence>
<keyword evidence="2" id="KW-0808">Transferase</keyword>
<dbReference type="Proteomes" id="UP000321393">
    <property type="component" value="Unassembled WGS sequence"/>
</dbReference>
<dbReference type="GO" id="GO:0003964">
    <property type="term" value="F:RNA-directed DNA polymerase activity"/>
    <property type="evidence" value="ECO:0007669"/>
    <property type="project" value="UniProtKB-KW"/>
</dbReference>
<keyword evidence="1" id="KW-0645">Protease</keyword>
<evidence type="ECO:0000256" key="1">
    <source>
        <dbReference type="ARBA" id="ARBA00022670"/>
    </source>
</evidence>
<protein>
    <submittedName>
        <fullName evidence="10">Transposon Tf2-1 polyprotein isoform X1</fullName>
    </submittedName>
</protein>
<dbReference type="PANTHER" id="PTHR24559:SF450">
    <property type="entry name" value="RNA-DIRECTED DNA POLYMERASE HOMOLOG"/>
    <property type="match status" value="1"/>
</dbReference>
<dbReference type="GO" id="GO:0008233">
    <property type="term" value="F:peptidase activity"/>
    <property type="evidence" value="ECO:0007669"/>
    <property type="project" value="UniProtKB-KW"/>
</dbReference>
<dbReference type="EMBL" id="SSTE01001018">
    <property type="protein sequence ID" value="KAA0065906.1"/>
    <property type="molecule type" value="Genomic_DNA"/>
</dbReference>
<evidence type="ECO:0000313" key="13">
    <source>
        <dbReference type="Proteomes" id="UP000321947"/>
    </source>
</evidence>
<proteinExistence type="predicted"/>
<reference evidence="12 13" key="1">
    <citation type="submission" date="2019-08" db="EMBL/GenBank/DDBJ databases">
        <title>Draft genome sequences of two oriental melons (Cucumis melo L. var makuwa).</title>
        <authorList>
            <person name="Kwon S.-Y."/>
        </authorList>
    </citation>
    <scope>NUCLEOTIDE SEQUENCE [LARGE SCALE GENOMIC DNA]</scope>
    <source>
        <strain evidence="13">cv. Chang Bougi</strain>
        <strain evidence="12">cv. SW 3</strain>
        <tissue evidence="10">Leaf</tissue>
    </source>
</reference>
<feature type="domain" description="Reverse transcriptase" evidence="8">
    <location>
        <begin position="194"/>
        <end position="282"/>
    </location>
</feature>
<organism evidence="10 12">
    <name type="scientific">Cucumis melo var. makuwa</name>
    <name type="common">Oriental melon</name>
    <dbReference type="NCBI Taxonomy" id="1194695"/>
    <lineage>
        <taxon>Eukaryota</taxon>
        <taxon>Viridiplantae</taxon>
        <taxon>Streptophyta</taxon>
        <taxon>Embryophyta</taxon>
        <taxon>Tracheophyta</taxon>
        <taxon>Spermatophyta</taxon>
        <taxon>Magnoliopsida</taxon>
        <taxon>eudicotyledons</taxon>
        <taxon>Gunneridae</taxon>
        <taxon>Pentapetalae</taxon>
        <taxon>rosids</taxon>
        <taxon>fabids</taxon>
        <taxon>Cucurbitales</taxon>
        <taxon>Cucurbitaceae</taxon>
        <taxon>Benincaseae</taxon>
        <taxon>Cucumis</taxon>
    </lineage>
</organism>
<evidence type="ECO:0000256" key="5">
    <source>
        <dbReference type="ARBA" id="ARBA00022759"/>
    </source>
</evidence>
<dbReference type="Pfam" id="PF00078">
    <property type="entry name" value="RVT_1"/>
    <property type="match status" value="1"/>
</dbReference>
<dbReference type="Gene3D" id="3.30.70.270">
    <property type="match status" value="1"/>
</dbReference>
<keyword evidence="4" id="KW-0540">Nuclease</keyword>
<dbReference type="SUPFAM" id="SSF56672">
    <property type="entry name" value="DNA/RNA polymerases"/>
    <property type="match status" value="1"/>
</dbReference>
<gene>
    <name evidence="11" type="ORF">E5676_scaffold259G00400</name>
    <name evidence="10" type="ORF">E6C27_scaffold538G00850</name>
</gene>
<evidence type="ECO:0000313" key="11">
    <source>
        <dbReference type="EMBL" id="TYK15111.1"/>
    </source>
</evidence>
<dbReference type="InterPro" id="IPR005162">
    <property type="entry name" value="Retrotrans_gag_dom"/>
</dbReference>
<dbReference type="GO" id="GO:0006508">
    <property type="term" value="P:proteolysis"/>
    <property type="evidence" value="ECO:0007669"/>
    <property type="project" value="UniProtKB-KW"/>
</dbReference>
<keyword evidence="6" id="KW-0378">Hydrolase</keyword>
<dbReference type="PANTHER" id="PTHR24559">
    <property type="entry name" value="TRANSPOSON TY3-I GAG-POL POLYPROTEIN"/>
    <property type="match status" value="1"/>
</dbReference>
<dbReference type="Proteomes" id="UP000321947">
    <property type="component" value="Unassembled WGS sequence"/>
</dbReference>
<evidence type="ECO:0000256" key="2">
    <source>
        <dbReference type="ARBA" id="ARBA00022679"/>
    </source>
</evidence>
<keyword evidence="3" id="KW-0548">Nucleotidyltransferase</keyword>
<evidence type="ECO:0000259" key="9">
    <source>
        <dbReference type="Pfam" id="PF03732"/>
    </source>
</evidence>
<evidence type="ECO:0000256" key="4">
    <source>
        <dbReference type="ARBA" id="ARBA00022722"/>
    </source>
</evidence>
<accession>A0A5A7VHR5</accession>
<sequence>MGTDSATEMIKWEPKTDWRNDDDKTFDRSKFKKVEMPIFNGTDPDSWLFRADRYFKIHNLIESEKMPVAIISFDDPTLDWYRLQDERESFKSWDDLKQKMLTRFQTIRDGTLVGRFLTIKQETTVEEYRNRFDKYLAPVAFLQTVVLEETFMNGLSPWLKAEVEVLEPRGLVQMMKLALKIEKRESVGTSVLLVRKKDRSWRFCVDYRALNNVTMLDKFPIPIIEDLFNELNGANMFFEIDLKAGYHQIRMNQVDVEKTAFRTHEGHYKFLVMPFSLTNAPFYIPSFDECGF</sequence>
<dbReference type="InterPro" id="IPR043128">
    <property type="entry name" value="Rev_trsase/Diguanyl_cyclase"/>
</dbReference>
<name>A0A5A7VHR5_CUCMM</name>
<dbReference type="InterPro" id="IPR043502">
    <property type="entry name" value="DNA/RNA_pol_sf"/>
</dbReference>
<dbReference type="InterPro" id="IPR053134">
    <property type="entry name" value="RNA-dir_DNA_polymerase"/>
</dbReference>
<keyword evidence="5" id="KW-0255">Endonuclease</keyword>
<evidence type="ECO:0000259" key="8">
    <source>
        <dbReference type="Pfam" id="PF00078"/>
    </source>
</evidence>
<dbReference type="GO" id="GO:0004519">
    <property type="term" value="F:endonuclease activity"/>
    <property type="evidence" value="ECO:0007669"/>
    <property type="project" value="UniProtKB-KW"/>
</dbReference>
<dbReference type="InterPro" id="IPR000477">
    <property type="entry name" value="RT_dom"/>
</dbReference>
<dbReference type="Gene3D" id="3.10.10.10">
    <property type="entry name" value="HIV Type 1 Reverse Transcriptase, subunit A, domain 1"/>
    <property type="match status" value="1"/>
</dbReference>
<dbReference type="Pfam" id="PF03732">
    <property type="entry name" value="Retrotrans_gag"/>
    <property type="match status" value="1"/>
</dbReference>
<evidence type="ECO:0000313" key="10">
    <source>
        <dbReference type="EMBL" id="KAA0065906.1"/>
    </source>
</evidence>